<gene>
    <name evidence="6" type="ORF">A3I42_01925</name>
</gene>
<dbReference type="InterPro" id="IPR018300">
    <property type="entry name" value="Aminotrans_IV_CS"/>
</dbReference>
<reference evidence="6 7" key="1">
    <citation type="journal article" date="2016" name="Nat. Commun.">
        <title>Thousands of microbial genomes shed light on interconnected biogeochemical processes in an aquifer system.</title>
        <authorList>
            <person name="Anantharaman K."/>
            <person name="Brown C.T."/>
            <person name="Hug L.A."/>
            <person name="Sharon I."/>
            <person name="Castelle C.J."/>
            <person name="Probst A.J."/>
            <person name="Thomas B.C."/>
            <person name="Singh A."/>
            <person name="Wilkins M.J."/>
            <person name="Karaoz U."/>
            <person name="Brodie E.L."/>
            <person name="Williams K.H."/>
            <person name="Hubbard S.S."/>
            <person name="Banfield J.F."/>
        </authorList>
    </citation>
    <scope>NUCLEOTIDE SEQUENCE [LARGE SCALE GENOMIC DNA]</scope>
</reference>
<dbReference type="AlphaFoldDB" id="A0A1F7VAI5"/>
<evidence type="ECO:0000256" key="4">
    <source>
        <dbReference type="RuleBase" id="RU004106"/>
    </source>
</evidence>
<dbReference type="EMBL" id="MGER01000075">
    <property type="protein sequence ID" value="OGL87560.1"/>
    <property type="molecule type" value="Genomic_DNA"/>
</dbReference>
<dbReference type="PROSITE" id="PS00770">
    <property type="entry name" value="AA_TRANSFER_CLASS_4"/>
    <property type="match status" value="1"/>
</dbReference>
<dbReference type="Gene3D" id="3.30.470.10">
    <property type="match status" value="1"/>
</dbReference>
<dbReference type="GO" id="GO:0008652">
    <property type="term" value="P:amino acid biosynthetic process"/>
    <property type="evidence" value="ECO:0007669"/>
    <property type="project" value="UniProtKB-ARBA"/>
</dbReference>
<dbReference type="PANTHER" id="PTHR42743:SF11">
    <property type="entry name" value="AMINODEOXYCHORISMATE LYASE"/>
    <property type="match status" value="1"/>
</dbReference>
<dbReference type="Pfam" id="PF01063">
    <property type="entry name" value="Aminotran_4"/>
    <property type="match status" value="1"/>
</dbReference>
<evidence type="ECO:0000313" key="7">
    <source>
        <dbReference type="Proteomes" id="UP000178264"/>
    </source>
</evidence>
<dbReference type="Proteomes" id="UP000178264">
    <property type="component" value="Unassembled WGS sequence"/>
</dbReference>
<dbReference type="Gene3D" id="3.20.10.10">
    <property type="entry name" value="D-amino Acid Aminotransferase, subunit A, domain 2"/>
    <property type="match status" value="1"/>
</dbReference>
<evidence type="ECO:0000256" key="5">
    <source>
        <dbReference type="RuleBase" id="RU004516"/>
    </source>
</evidence>
<name>A0A1F7VAI5_9BACT</name>
<dbReference type="InterPro" id="IPR043132">
    <property type="entry name" value="BCAT-like_C"/>
</dbReference>
<dbReference type="GO" id="GO:0005829">
    <property type="term" value="C:cytosol"/>
    <property type="evidence" value="ECO:0007669"/>
    <property type="project" value="TreeGrafter"/>
</dbReference>
<protein>
    <recommendedName>
        <fullName evidence="8">Branched-chain amino acid aminotransferase</fullName>
    </recommendedName>
</protein>
<dbReference type="InterPro" id="IPR050571">
    <property type="entry name" value="Class-IV_PLP-Dep_Aminotrnsfr"/>
</dbReference>
<accession>A0A1F7VAI5</accession>
<evidence type="ECO:0000256" key="3">
    <source>
        <dbReference type="ARBA" id="ARBA00022898"/>
    </source>
</evidence>
<dbReference type="InterPro" id="IPR001544">
    <property type="entry name" value="Aminotrans_IV"/>
</dbReference>
<keyword evidence="3 5" id="KW-0663">Pyridoxal phosphate</keyword>
<dbReference type="PANTHER" id="PTHR42743">
    <property type="entry name" value="AMINO-ACID AMINOTRANSFERASE"/>
    <property type="match status" value="1"/>
</dbReference>
<dbReference type="GO" id="GO:0003824">
    <property type="term" value="F:catalytic activity"/>
    <property type="evidence" value="ECO:0007669"/>
    <property type="project" value="InterPro"/>
</dbReference>
<dbReference type="FunFam" id="3.20.10.10:FF:000002">
    <property type="entry name" value="D-alanine aminotransferase"/>
    <property type="match status" value="1"/>
</dbReference>
<proteinExistence type="inferred from homology"/>
<evidence type="ECO:0000313" key="6">
    <source>
        <dbReference type="EMBL" id="OGL87560.1"/>
    </source>
</evidence>
<dbReference type="InterPro" id="IPR036038">
    <property type="entry name" value="Aminotransferase-like"/>
</dbReference>
<dbReference type="SUPFAM" id="SSF56752">
    <property type="entry name" value="D-aminoacid aminotransferase-like PLP-dependent enzymes"/>
    <property type="match status" value="1"/>
</dbReference>
<dbReference type="GO" id="GO:0046394">
    <property type="term" value="P:carboxylic acid biosynthetic process"/>
    <property type="evidence" value="ECO:0007669"/>
    <property type="project" value="UniProtKB-ARBA"/>
</dbReference>
<sequence length="275" mass="31123">MKISRNGKIMELEGVFFSVFDKAVWYDFGVYENIKVLQGTVMWPELHMKRLCASAEAIGLTLGESEETLLRWAREYAKEMKLKDHLIKICAYGDADKNTRATVYLFAIGLTFYPDQFYAKGVTAITFAGERHLPNAKSMDMLLNFLAFREAKQKEAFEAFLIDREGNAREGSRSNIFIVEKGIVVTPPLSDVLEGVTRILVLKLLKKNGISFKEERISKSRLMAADEVFVTATSSNVMPVAEIDSKKIGLGTPGEVTKKIIKLYREMQREKVRGM</sequence>
<comment type="similarity">
    <text evidence="2 4">Belongs to the class-IV pyridoxal-phosphate-dependent aminotransferase family.</text>
</comment>
<evidence type="ECO:0000256" key="2">
    <source>
        <dbReference type="ARBA" id="ARBA00009320"/>
    </source>
</evidence>
<evidence type="ECO:0000256" key="1">
    <source>
        <dbReference type="ARBA" id="ARBA00001933"/>
    </source>
</evidence>
<organism evidence="6 7">
    <name type="scientific">Candidatus Uhrbacteria bacterium RIFCSPLOWO2_02_FULL_49_11</name>
    <dbReference type="NCBI Taxonomy" id="1802409"/>
    <lineage>
        <taxon>Bacteria</taxon>
        <taxon>Candidatus Uhriibacteriota</taxon>
    </lineage>
</organism>
<comment type="cofactor">
    <cofactor evidence="1 5">
        <name>pyridoxal 5'-phosphate</name>
        <dbReference type="ChEBI" id="CHEBI:597326"/>
    </cofactor>
</comment>
<dbReference type="InterPro" id="IPR043131">
    <property type="entry name" value="BCAT-like_N"/>
</dbReference>
<evidence type="ECO:0008006" key="8">
    <source>
        <dbReference type="Google" id="ProtNLM"/>
    </source>
</evidence>
<comment type="caution">
    <text evidence="6">The sequence shown here is derived from an EMBL/GenBank/DDBJ whole genome shotgun (WGS) entry which is preliminary data.</text>
</comment>